<reference evidence="2 3" key="1">
    <citation type="submission" date="2020-08" db="EMBL/GenBank/DDBJ databases">
        <title>Sequencing the genomes of 1000 actinobacteria strains.</title>
        <authorList>
            <person name="Klenk H.-P."/>
        </authorList>
    </citation>
    <scope>NUCLEOTIDE SEQUENCE [LARGE SCALE GENOMIC DNA]</scope>
    <source>
        <strain evidence="2 3">DSM 105498</strain>
    </source>
</reference>
<evidence type="ECO:0000313" key="2">
    <source>
        <dbReference type="EMBL" id="MBB3044040.1"/>
    </source>
</evidence>
<keyword evidence="2" id="KW-0255">Endonuclease</keyword>
<comment type="caution">
    <text evidence="2">The sequence shown here is derived from an EMBL/GenBank/DDBJ whole genome shotgun (WGS) entry which is preliminary data.</text>
</comment>
<proteinExistence type="predicted"/>
<organism evidence="2 3">
    <name type="scientific">Nocardioides soli</name>
    <dbReference type="NCBI Taxonomy" id="1036020"/>
    <lineage>
        <taxon>Bacteria</taxon>
        <taxon>Bacillati</taxon>
        <taxon>Actinomycetota</taxon>
        <taxon>Actinomycetes</taxon>
        <taxon>Propionibacteriales</taxon>
        <taxon>Nocardioidaceae</taxon>
        <taxon>Nocardioides</taxon>
    </lineage>
</organism>
<sequence>MARLRDRRGGQDQVALQVLTTAREQLDAERLRAINALTALVRTHDLGIDARRALTRTQIRQIANWRRRAEAIGLATARAEAVRLAGRVAELDIELKGNRAQLTALVTTRAPELLAMPGVGAVTAAVVLCDWSGPPRAGAQRSRHGPDRRHLPDSSVLG</sequence>
<dbReference type="PANTHER" id="PTHR33055:SF16">
    <property type="entry name" value="TRANSPOSASE FOR INSERTION SEQUENCE ELEMENT IS1547"/>
    <property type="match status" value="1"/>
</dbReference>
<feature type="region of interest" description="Disordered" evidence="1">
    <location>
        <begin position="135"/>
        <end position="158"/>
    </location>
</feature>
<name>A0A7W4VYH4_9ACTN</name>
<keyword evidence="2" id="KW-0540">Nuclease</keyword>
<keyword evidence="2" id="KW-0378">Hydrolase</keyword>
<dbReference type="EMBL" id="JACHWR010000003">
    <property type="protein sequence ID" value="MBB3044040.1"/>
    <property type="molecule type" value="Genomic_DNA"/>
</dbReference>
<evidence type="ECO:0000313" key="3">
    <source>
        <dbReference type="Proteomes" id="UP000589626"/>
    </source>
</evidence>
<dbReference type="GO" id="GO:0004519">
    <property type="term" value="F:endonuclease activity"/>
    <property type="evidence" value="ECO:0007669"/>
    <property type="project" value="UniProtKB-KW"/>
</dbReference>
<dbReference type="AlphaFoldDB" id="A0A7W4VYH4"/>
<gene>
    <name evidence="2" type="ORF">FHU40_003877</name>
</gene>
<accession>A0A7W4VYH4</accession>
<dbReference type="PANTHER" id="PTHR33055">
    <property type="entry name" value="TRANSPOSASE FOR INSERTION SEQUENCE ELEMENT IS1111A"/>
    <property type="match status" value="1"/>
</dbReference>
<dbReference type="InterPro" id="IPR047650">
    <property type="entry name" value="Transpos_IS110"/>
</dbReference>
<protein>
    <submittedName>
        <fullName evidence="2">Endonuclease III</fullName>
    </submittedName>
</protein>
<keyword evidence="3" id="KW-1185">Reference proteome</keyword>
<evidence type="ECO:0000256" key="1">
    <source>
        <dbReference type="SAM" id="MobiDB-lite"/>
    </source>
</evidence>
<dbReference type="Proteomes" id="UP000589626">
    <property type="component" value="Unassembled WGS sequence"/>
</dbReference>